<keyword evidence="5" id="KW-1185">Reference proteome</keyword>
<sequence>MQSKLSRIALAAAAGAMVTVSVAGTATAAGSAWEAKGRVTANGGLFVRARPDTGSRVVGWHAQGSIVSIKCKENGGNVHGNRLWYQLSDHTFGWSSARYIQNLGRSPEWCAR</sequence>
<organism evidence="4">
    <name type="scientific">Streptantibioticus silvisoli</name>
    <dbReference type="NCBI Taxonomy" id="2705255"/>
    <lineage>
        <taxon>Bacteria</taxon>
        <taxon>Bacillati</taxon>
        <taxon>Actinomycetota</taxon>
        <taxon>Actinomycetes</taxon>
        <taxon>Kitasatosporales</taxon>
        <taxon>Streptomycetaceae</taxon>
        <taxon>Streptantibioticus</taxon>
    </lineage>
</organism>
<feature type="domain" description="SH3b" evidence="2">
    <location>
        <begin position="43"/>
        <end position="101"/>
    </location>
</feature>
<proteinExistence type="predicted"/>
<dbReference type="EMBL" id="JABXJJ020000016">
    <property type="protein sequence ID" value="MDI5970515.1"/>
    <property type="molecule type" value="Genomic_DNA"/>
</dbReference>
<dbReference type="Proteomes" id="UP001156398">
    <property type="component" value="Unassembled WGS sequence"/>
</dbReference>
<dbReference type="InterPro" id="IPR003646">
    <property type="entry name" value="SH3-like_bac-type"/>
</dbReference>
<dbReference type="EMBL" id="JAAGKO020000004">
    <property type="protein sequence ID" value="MDI5961945.1"/>
    <property type="molecule type" value="Genomic_DNA"/>
</dbReference>
<protein>
    <submittedName>
        <fullName evidence="4">SH3 domain-containing protein</fullName>
    </submittedName>
</protein>
<dbReference type="RefSeq" id="WP_271313976.1">
    <property type="nucleotide sequence ID" value="NZ_JAAGKO020000004.1"/>
</dbReference>
<name>A0AA90KGF7_9ACTN</name>
<evidence type="ECO:0000313" key="5">
    <source>
        <dbReference type="Proteomes" id="UP001156398"/>
    </source>
</evidence>
<accession>A0AA90KGF7</accession>
<evidence type="ECO:0000259" key="2">
    <source>
        <dbReference type="Pfam" id="PF08239"/>
    </source>
</evidence>
<feature type="chain" id="PRO_5041739476" evidence="1">
    <location>
        <begin position="29"/>
        <end position="112"/>
    </location>
</feature>
<feature type="signal peptide" evidence="1">
    <location>
        <begin position="1"/>
        <end position="28"/>
    </location>
</feature>
<keyword evidence="1" id="KW-0732">Signal</keyword>
<gene>
    <name evidence="3" type="ORF">POF43_004270</name>
    <name evidence="4" type="ORF">POF50_014380</name>
</gene>
<comment type="caution">
    <text evidence="4">The sequence shown here is derived from an EMBL/GenBank/DDBJ whole genome shotgun (WGS) entry which is preliminary data.</text>
</comment>
<dbReference type="AlphaFoldDB" id="A0AA90KGF7"/>
<dbReference type="Pfam" id="PF08239">
    <property type="entry name" value="SH3_3"/>
    <property type="match status" value="1"/>
</dbReference>
<dbReference type="Gene3D" id="2.30.30.40">
    <property type="entry name" value="SH3 Domains"/>
    <property type="match status" value="1"/>
</dbReference>
<evidence type="ECO:0000256" key="1">
    <source>
        <dbReference type="SAM" id="SignalP"/>
    </source>
</evidence>
<evidence type="ECO:0000313" key="4">
    <source>
        <dbReference type="EMBL" id="MDI5970515.1"/>
    </source>
</evidence>
<evidence type="ECO:0000313" key="3">
    <source>
        <dbReference type="EMBL" id="MDI5961945.1"/>
    </source>
</evidence>
<reference evidence="4 5" key="1">
    <citation type="submission" date="2023-05" db="EMBL/GenBank/DDBJ databases">
        <title>Streptantibioticus silvisoli sp. nov., acidotolerant actinomycetes 1 from pine litter.</title>
        <authorList>
            <person name="Swiecimska M."/>
            <person name="Golinska P."/>
            <person name="Sangal V."/>
            <person name="Wachnowicz B."/>
            <person name="Goodfellow M."/>
        </authorList>
    </citation>
    <scope>NUCLEOTIDE SEQUENCE</scope>
    <source>
        <strain evidence="4">SL13</strain>
        <strain evidence="3 5">SL54</strain>
    </source>
</reference>